<dbReference type="STRING" id="47678.ERS852494_00469"/>
<dbReference type="PANTHER" id="PTHR10151:SF120">
    <property type="entry name" value="BIS(5'-ADENOSYL)-TRIPHOSPHATASE"/>
    <property type="match status" value="1"/>
</dbReference>
<dbReference type="InterPro" id="IPR002591">
    <property type="entry name" value="Phosphodiest/P_Trfase"/>
</dbReference>
<dbReference type="GO" id="GO:0016787">
    <property type="term" value="F:hydrolase activity"/>
    <property type="evidence" value="ECO:0007669"/>
    <property type="project" value="UniProtKB-ARBA"/>
</dbReference>
<dbReference type="RefSeq" id="WP_055170068.1">
    <property type="nucleotide sequence ID" value="NZ_CZAI01000001.1"/>
</dbReference>
<protein>
    <submittedName>
        <fullName evidence="2">Phosphodiesterase/nucleotide pyrophosphatase-like protein</fullName>
    </submittedName>
</protein>
<proteinExistence type="predicted"/>
<dbReference type="Pfam" id="PF01663">
    <property type="entry name" value="Phosphodiest"/>
    <property type="match status" value="1"/>
</dbReference>
<dbReference type="SUPFAM" id="SSF53649">
    <property type="entry name" value="Alkaline phosphatase-like"/>
    <property type="match status" value="1"/>
</dbReference>
<evidence type="ECO:0000313" key="2">
    <source>
        <dbReference type="EMBL" id="CUO66995.1"/>
    </source>
</evidence>
<name>A0A174H2E5_9BACE</name>
<reference evidence="2 3" key="1">
    <citation type="submission" date="2015-09" db="EMBL/GenBank/DDBJ databases">
        <authorList>
            <consortium name="Pathogen Informatics"/>
        </authorList>
    </citation>
    <scope>NUCLEOTIDE SEQUENCE [LARGE SCALE GENOMIC DNA]</scope>
    <source>
        <strain evidence="2 3">2789STDY5834880</strain>
    </source>
</reference>
<evidence type="ECO:0000313" key="3">
    <source>
        <dbReference type="Proteomes" id="UP000095657"/>
    </source>
</evidence>
<dbReference type="CDD" id="cd00016">
    <property type="entry name" value="ALP_like"/>
    <property type="match status" value="1"/>
</dbReference>
<feature type="chain" id="PRO_5008023055" evidence="1">
    <location>
        <begin position="22"/>
        <end position="299"/>
    </location>
</feature>
<gene>
    <name evidence="2" type="ORF">ERS852494_00469</name>
</gene>
<keyword evidence="1" id="KW-0732">Signal</keyword>
<dbReference type="Proteomes" id="UP000095657">
    <property type="component" value="Unassembled WGS sequence"/>
</dbReference>
<dbReference type="EMBL" id="CZAI01000001">
    <property type="protein sequence ID" value="CUO66995.1"/>
    <property type="molecule type" value="Genomic_DNA"/>
</dbReference>
<organism evidence="2 3">
    <name type="scientific">Bacteroides caccae</name>
    <dbReference type="NCBI Taxonomy" id="47678"/>
    <lineage>
        <taxon>Bacteria</taxon>
        <taxon>Pseudomonadati</taxon>
        <taxon>Bacteroidota</taxon>
        <taxon>Bacteroidia</taxon>
        <taxon>Bacteroidales</taxon>
        <taxon>Bacteroidaceae</taxon>
        <taxon>Bacteroides</taxon>
    </lineage>
</organism>
<dbReference type="PANTHER" id="PTHR10151">
    <property type="entry name" value="ECTONUCLEOTIDE PYROPHOSPHATASE/PHOSPHODIESTERASE"/>
    <property type="match status" value="1"/>
</dbReference>
<evidence type="ECO:0000256" key="1">
    <source>
        <dbReference type="SAM" id="SignalP"/>
    </source>
</evidence>
<dbReference type="AlphaFoldDB" id="A0A174H2E5"/>
<sequence>MRKVLLFVCLLMAGMTVNVNAAKQKAKHVILIGMDGWGAYSVSKADIPAIKSLMTNGCYTLHSRSVLPSSSAINWASMFMGVGTELHGYTTWGSKTPEIPSREVNERGIAPTIFSVLREQRPKAEIGCLYEWPGIKYLVDTLAMSYQYQTPGYAKAPTALCEAAEKYIIEKKPELLAICFEEPDHTGHTKGHDTPAYYQMLKELDGYVERILQAIKKAGIWDDTIIIMTADHGGIKTGHGGKTLREMEIPFIISGKNVRKGMEIKKSMMQYDTAAMIAYILGLKQPQSWIGRPVKTVFK</sequence>
<feature type="signal peptide" evidence="1">
    <location>
        <begin position="1"/>
        <end position="21"/>
    </location>
</feature>
<dbReference type="Gene3D" id="3.40.720.10">
    <property type="entry name" value="Alkaline Phosphatase, subunit A"/>
    <property type="match status" value="2"/>
</dbReference>
<accession>A0A174H2E5</accession>
<dbReference type="InterPro" id="IPR017850">
    <property type="entry name" value="Alkaline_phosphatase_core_sf"/>
</dbReference>